<proteinExistence type="predicted"/>
<keyword evidence="1" id="KW-0812">Transmembrane</keyword>
<evidence type="ECO:0000313" key="4">
    <source>
        <dbReference type="Proteomes" id="UP000332933"/>
    </source>
</evidence>
<dbReference type="AlphaFoldDB" id="A0A485LU43"/>
<accession>A0A485LU43</accession>
<feature type="transmembrane region" description="Helical" evidence="1">
    <location>
        <begin position="179"/>
        <end position="204"/>
    </location>
</feature>
<dbReference type="EMBL" id="CAADRA010007562">
    <property type="protein sequence ID" value="VFU02071.1"/>
    <property type="molecule type" value="Genomic_DNA"/>
</dbReference>
<dbReference type="OrthoDB" id="29942at4764"/>
<evidence type="ECO:0000256" key="1">
    <source>
        <dbReference type="SAM" id="Phobius"/>
    </source>
</evidence>
<dbReference type="EMBL" id="VJMH01007536">
    <property type="protein sequence ID" value="KAF0682435.1"/>
    <property type="molecule type" value="Genomic_DNA"/>
</dbReference>
<protein>
    <submittedName>
        <fullName evidence="3">Aste57867_25448 protein</fullName>
    </submittedName>
</protein>
<keyword evidence="1" id="KW-0472">Membrane</keyword>
<evidence type="ECO:0000313" key="2">
    <source>
        <dbReference type="EMBL" id="KAF0682435.1"/>
    </source>
</evidence>
<gene>
    <name evidence="3" type="primary">Aste57867_25448</name>
    <name evidence="2" type="ORF">As57867_025369</name>
    <name evidence="3" type="ORF">ASTE57867_25448</name>
</gene>
<keyword evidence="4" id="KW-1185">Reference proteome</keyword>
<evidence type="ECO:0000313" key="3">
    <source>
        <dbReference type="EMBL" id="VFU02071.1"/>
    </source>
</evidence>
<feature type="transmembrane region" description="Helical" evidence="1">
    <location>
        <begin position="135"/>
        <end position="158"/>
    </location>
</feature>
<organism evidence="3 4">
    <name type="scientific">Aphanomyces stellatus</name>
    <dbReference type="NCBI Taxonomy" id="120398"/>
    <lineage>
        <taxon>Eukaryota</taxon>
        <taxon>Sar</taxon>
        <taxon>Stramenopiles</taxon>
        <taxon>Oomycota</taxon>
        <taxon>Saprolegniomycetes</taxon>
        <taxon>Saprolegniales</taxon>
        <taxon>Verrucalvaceae</taxon>
        <taxon>Aphanomyces</taxon>
    </lineage>
</organism>
<reference evidence="3 4" key="1">
    <citation type="submission" date="2019-03" db="EMBL/GenBank/DDBJ databases">
        <authorList>
            <person name="Gaulin E."/>
            <person name="Dumas B."/>
        </authorList>
    </citation>
    <scope>NUCLEOTIDE SEQUENCE [LARGE SCALE GENOMIC DNA]</scope>
    <source>
        <strain evidence="3">CBS 568.67</strain>
    </source>
</reference>
<sequence length="257" mass="28454">MWCHPRLCKLDISLSGSRLCEATTTPVSCKKGFSAAQNWASTYTLTLERLDSLARLAHADVAFLDIDFVQYAQVNASSPIELLRHCVFTAEDIAFDLMAWIMLIEWVTGIREVVSIEGDVVSSNVSYYCQLCVQYMTAMVFLVTFFALMYAIACSFHVDGLNMLEINRVGGVVWVGRPLLFLRSVVAILFLATTNVGLVLAGVFTHMTTPTLSGIHSLSTVLAGPKSCWLVIVLTDLFMVVTKDPTNKFLLRSRPLP</sequence>
<name>A0A485LU43_9STRA</name>
<keyword evidence="1" id="KW-1133">Transmembrane helix</keyword>
<reference evidence="2" key="2">
    <citation type="submission" date="2019-06" db="EMBL/GenBank/DDBJ databases">
        <title>Genomics analysis of Aphanomyces spp. identifies a new class of oomycete effector associated with host adaptation.</title>
        <authorList>
            <person name="Gaulin E."/>
        </authorList>
    </citation>
    <scope>NUCLEOTIDE SEQUENCE</scope>
    <source>
        <strain evidence="2">CBS 578.67</strain>
    </source>
</reference>
<dbReference type="Proteomes" id="UP000332933">
    <property type="component" value="Unassembled WGS sequence"/>
</dbReference>